<dbReference type="OrthoDB" id="2942684at2"/>
<feature type="transmembrane region" description="Helical" evidence="7">
    <location>
        <begin position="12"/>
        <end position="33"/>
    </location>
</feature>
<keyword evidence="4 7" id="KW-0812">Transmembrane</keyword>
<feature type="transmembrane region" description="Helical" evidence="7">
    <location>
        <begin position="164"/>
        <end position="183"/>
    </location>
</feature>
<keyword evidence="6 7" id="KW-0472">Membrane</keyword>
<dbReference type="Proteomes" id="UP000276128">
    <property type="component" value="Unassembled WGS sequence"/>
</dbReference>
<feature type="transmembrane region" description="Helical" evidence="7">
    <location>
        <begin position="134"/>
        <end position="158"/>
    </location>
</feature>
<dbReference type="PANTHER" id="PTHR43266:SF8">
    <property type="entry name" value="MACROLIDE-EFFLUX PROTEIN"/>
    <property type="match status" value="1"/>
</dbReference>
<dbReference type="GO" id="GO:0022857">
    <property type="term" value="F:transmembrane transporter activity"/>
    <property type="evidence" value="ECO:0007669"/>
    <property type="project" value="InterPro"/>
</dbReference>
<dbReference type="GO" id="GO:0005886">
    <property type="term" value="C:plasma membrane"/>
    <property type="evidence" value="ECO:0007669"/>
    <property type="project" value="UniProtKB-SubCell"/>
</dbReference>
<evidence type="ECO:0000256" key="6">
    <source>
        <dbReference type="ARBA" id="ARBA00023136"/>
    </source>
</evidence>
<dbReference type="RefSeq" id="WP_126139878.1">
    <property type="nucleotide sequence ID" value="NZ_RXHU01000013.1"/>
</dbReference>
<evidence type="ECO:0000313" key="10">
    <source>
        <dbReference type="Proteomes" id="UP000276128"/>
    </source>
</evidence>
<dbReference type="InterPro" id="IPR010290">
    <property type="entry name" value="TM_effector"/>
</dbReference>
<dbReference type="AlphaFoldDB" id="A0A430JJ72"/>
<dbReference type="Gene3D" id="1.20.1250.20">
    <property type="entry name" value="MFS general substrate transporter like domains"/>
    <property type="match status" value="1"/>
</dbReference>
<accession>A0A430JJ72</accession>
<name>A0A430JJ72_9BACL</name>
<comment type="subcellular location">
    <subcellularLocation>
        <location evidence="1">Cell membrane</location>
        <topology evidence="1">Multi-pass membrane protein</topology>
    </subcellularLocation>
</comment>
<feature type="transmembrane region" description="Helical" evidence="7">
    <location>
        <begin position="367"/>
        <end position="389"/>
    </location>
</feature>
<dbReference type="Pfam" id="PF05977">
    <property type="entry name" value="MFS_3"/>
    <property type="match status" value="1"/>
</dbReference>
<feature type="transmembrane region" description="Helical" evidence="7">
    <location>
        <begin position="280"/>
        <end position="298"/>
    </location>
</feature>
<evidence type="ECO:0000256" key="3">
    <source>
        <dbReference type="ARBA" id="ARBA00022475"/>
    </source>
</evidence>
<gene>
    <name evidence="9" type="ORF">EJQ19_03845</name>
</gene>
<feature type="transmembrane region" description="Helical" evidence="7">
    <location>
        <begin position="335"/>
        <end position="361"/>
    </location>
</feature>
<protein>
    <submittedName>
        <fullName evidence="9">MFS transporter</fullName>
    </submittedName>
</protein>
<evidence type="ECO:0000313" key="9">
    <source>
        <dbReference type="EMBL" id="RTE11072.1"/>
    </source>
</evidence>
<feature type="domain" description="Major facilitator superfamily (MFS) profile" evidence="8">
    <location>
        <begin position="1"/>
        <end position="393"/>
    </location>
</feature>
<dbReference type="CDD" id="cd06173">
    <property type="entry name" value="MFS_MefA_like"/>
    <property type="match status" value="1"/>
</dbReference>
<dbReference type="InterPro" id="IPR036259">
    <property type="entry name" value="MFS_trans_sf"/>
</dbReference>
<dbReference type="PROSITE" id="PS50850">
    <property type="entry name" value="MFS"/>
    <property type="match status" value="1"/>
</dbReference>
<dbReference type="InterPro" id="IPR020846">
    <property type="entry name" value="MFS_dom"/>
</dbReference>
<reference evidence="9 10" key="1">
    <citation type="submission" date="2018-12" db="EMBL/GenBank/DDBJ databases">
        <title>Bacillus ochoae sp. nov., Paenibacillus whitsoniae sp. nov., Paenibacillus spiritus sp. nov. Isolated from the Mars Exploration Rover during spacecraft assembly.</title>
        <authorList>
            <person name="Seuylemezian A."/>
            <person name="Vaishampayan P."/>
        </authorList>
    </citation>
    <scope>NUCLEOTIDE SEQUENCE [LARGE SCALE GENOMIC DNA]</scope>
    <source>
        <strain evidence="9 10">MER 54</strain>
    </source>
</reference>
<sequence>MFTNPYVRTIFVSRVFLQLGIWIRNLAVLLYVTDLTHNDSFYVSLISVLEYAPIFIFALLGGTLADRWRPKRTMVWSDAISAASVLAVWAALALGSWYALLFGTFLSASLSQFSQPSALKLYKKHVPAEHFQSVMALSQSLVAVFMVVGPLVGTFIFIQAGIHLSLALTFVFFLLSALTLATLPRDVQESQTAARGTLFAEMKAGVRYIAATRALRVLSAAFAAAGLAAGLIQPLLIFIVMEKLGMEKSFIQWTLMINGAAMLIGGMAIMGVAKKIKPQVLLTIGLLVSAVCTVIVGASTSVVLSLAMQVISGLFYPCIQIGIQSMIMRNTEAAFIGRVGGAITPIFMGMMVIGMLLGSYVKEATSLFTVYAISGGLLAVGAMLLLPLLTGSGKRVLEQGDPPAASSR</sequence>
<evidence type="ECO:0000256" key="2">
    <source>
        <dbReference type="ARBA" id="ARBA00022448"/>
    </source>
</evidence>
<evidence type="ECO:0000256" key="4">
    <source>
        <dbReference type="ARBA" id="ARBA00022692"/>
    </source>
</evidence>
<evidence type="ECO:0000259" key="8">
    <source>
        <dbReference type="PROSITE" id="PS50850"/>
    </source>
</evidence>
<organism evidence="9 10">
    <name type="scientific">Paenibacillus whitsoniae</name>
    <dbReference type="NCBI Taxonomy" id="2496558"/>
    <lineage>
        <taxon>Bacteria</taxon>
        <taxon>Bacillati</taxon>
        <taxon>Bacillota</taxon>
        <taxon>Bacilli</taxon>
        <taxon>Bacillales</taxon>
        <taxon>Paenibacillaceae</taxon>
        <taxon>Paenibacillus</taxon>
    </lineage>
</organism>
<feature type="transmembrane region" description="Helical" evidence="7">
    <location>
        <begin position="73"/>
        <end position="91"/>
    </location>
</feature>
<dbReference type="EMBL" id="RXHU01000013">
    <property type="protein sequence ID" value="RTE11072.1"/>
    <property type="molecule type" value="Genomic_DNA"/>
</dbReference>
<dbReference type="PANTHER" id="PTHR43266">
    <property type="entry name" value="MACROLIDE-EFFLUX PROTEIN"/>
    <property type="match status" value="1"/>
</dbReference>
<feature type="transmembrane region" description="Helical" evidence="7">
    <location>
        <begin position="253"/>
        <end position="273"/>
    </location>
</feature>
<evidence type="ECO:0000256" key="7">
    <source>
        <dbReference type="SAM" id="Phobius"/>
    </source>
</evidence>
<evidence type="ECO:0000256" key="1">
    <source>
        <dbReference type="ARBA" id="ARBA00004651"/>
    </source>
</evidence>
<dbReference type="SUPFAM" id="SSF103473">
    <property type="entry name" value="MFS general substrate transporter"/>
    <property type="match status" value="1"/>
</dbReference>
<keyword evidence="3" id="KW-1003">Cell membrane</keyword>
<proteinExistence type="predicted"/>
<feature type="transmembrane region" description="Helical" evidence="7">
    <location>
        <begin position="304"/>
        <end position="323"/>
    </location>
</feature>
<evidence type="ECO:0000256" key="5">
    <source>
        <dbReference type="ARBA" id="ARBA00022989"/>
    </source>
</evidence>
<comment type="caution">
    <text evidence="9">The sequence shown here is derived from an EMBL/GenBank/DDBJ whole genome shotgun (WGS) entry which is preliminary data.</text>
</comment>
<keyword evidence="2" id="KW-0813">Transport</keyword>
<feature type="transmembrane region" description="Helical" evidence="7">
    <location>
        <begin position="217"/>
        <end position="241"/>
    </location>
</feature>
<keyword evidence="10" id="KW-1185">Reference proteome</keyword>
<feature type="transmembrane region" description="Helical" evidence="7">
    <location>
        <begin position="39"/>
        <end position="61"/>
    </location>
</feature>
<keyword evidence="5 7" id="KW-1133">Transmembrane helix</keyword>